<accession>A0A2S5B8I3</accession>
<dbReference type="PANTHER" id="PTHR31845">
    <property type="entry name" value="FINGER DOMAIN PROTEIN, PUTATIVE-RELATED"/>
    <property type="match status" value="1"/>
</dbReference>
<evidence type="ECO:0000313" key="8">
    <source>
        <dbReference type="EMBL" id="POY73090.1"/>
    </source>
</evidence>
<dbReference type="GO" id="GO:0005634">
    <property type="term" value="C:nucleus"/>
    <property type="evidence" value="ECO:0007669"/>
    <property type="project" value="UniProtKB-SubCell"/>
</dbReference>
<evidence type="ECO:0000256" key="1">
    <source>
        <dbReference type="ARBA" id="ARBA00004123"/>
    </source>
</evidence>
<gene>
    <name evidence="8" type="ORF">BMF94_3928</name>
</gene>
<organism evidence="8 9">
    <name type="scientific">Rhodotorula taiwanensis</name>
    <dbReference type="NCBI Taxonomy" id="741276"/>
    <lineage>
        <taxon>Eukaryota</taxon>
        <taxon>Fungi</taxon>
        <taxon>Dikarya</taxon>
        <taxon>Basidiomycota</taxon>
        <taxon>Pucciniomycotina</taxon>
        <taxon>Microbotryomycetes</taxon>
        <taxon>Sporidiobolales</taxon>
        <taxon>Sporidiobolaceae</taxon>
        <taxon>Rhodotorula</taxon>
    </lineage>
</organism>
<name>A0A2S5B8I3_9BASI</name>
<keyword evidence="3" id="KW-0238">DNA-binding</keyword>
<keyword evidence="9" id="KW-1185">Reference proteome</keyword>
<feature type="domain" description="Zn(2)-C6 fungal-type" evidence="7">
    <location>
        <begin position="12"/>
        <end position="80"/>
    </location>
</feature>
<feature type="compositionally biased region" description="Basic and acidic residues" evidence="6">
    <location>
        <begin position="98"/>
        <end position="110"/>
    </location>
</feature>
<dbReference type="Proteomes" id="UP000237144">
    <property type="component" value="Unassembled WGS sequence"/>
</dbReference>
<dbReference type="PANTHER" id="PTHR31845:SF17">
    <property type="entry name" value="ZN(II)2CYS6 TRANSCRIPTION FACTOR (EUROFUNG)"/>
    <property type="match status" value="1"/>
</dbReference>
<proteinExistence type="predicted"/>
<evidence type="ECO:0000256" key="5">
    <source>
        <dbReference type="ARBA" id="ARBA00023242"/>
    </source>
</evidence>
<dbReference type="Gene3D" id="4.10.240.10">
    <property type="entry name" value="Zn(2)-C6 fungal-type DNA-binding domain"/>
    <property type="match status" value="1"/>
</dbReference>
<comment type="subcellular location">
    <subcellularLocation>
        <location evidence="1">Nucleus</location>
    </subcellularLocation>
</comment>
<dbReference type="InterPro" id="IPR051089">
    <property type="entry name" value="prtT"/>
</dbReference>
<evidence type="ECO:0000256" key="6">
    <source>
        <dbReference type="SAM" id="MobiDB-lite"/>
    </source>
</evidence>
<dbReference type="GO" id="GO:0000976">
    <property type="term" value="F:transcription cis-regulatory region binding"/>
    <property type="evidence" value="ECO:0007669"/>
    <property type="project" value="TreeGrafter"/>
</dbReference>
<keyword evidence="5" id="KW-0539">Nucleus</keyword>
<dbReference type="InterPro" id="IPR036864">
    <property type="entry name" value="Zn2-C6_fun-type_DNA-bd_sf"/>
</dbReference>
<comment type="caution">
    <text evidence="8">The sequence shown here is derived from an EMBL/GenBank/DDBJ whole genome shotgun (WGS) entry which is preliminary data.</text>
</comment>
<dbReference type="SMART" id="SM00066">
    <property type="entry name" value="GAL4"/>
    <property type="match status" value="1"/>
</dbReference>
<protein>
    <recommendedName>
        <fullName evidence="7">Zn(2)-C6 fungal-type domain-containing protein</fullName>
    </recommendedName>
</protein>
<evidence type="ECO:0000256" key="4">
    <source>
        <dbReference type="ARBA" id="ARBA00023163"/>
    </source>
</evidence>
<dbReference type="SUPFAM" id="SSF57701">
    <property type="entry name" value="Zn2/Cys6 DNA-binding domain"/>
    <property type="match status" value="1"/>
</dbReference>
<sequence>MTRPIPVSGQRQRRSKSCMACRAIKTKCKGLSEEFLHLVDDPDALAEAYPAGPSTHPRCERCQKNNVECAFAPSRRKGRPRRLPAGQQPQGHAAYRSGSEDAHKQQRDSDASSGIEEPAEGAPSDRRRTTSTSSKGRHPYHGTEAGTRLPTPEHSQSTPSPPALSSLAAFQHSREASAASAGFSSSSRPVSNTSASASPASYGGPGDHYSFPEQLAPTGLLTPPTPNLDSHLVLPLASQPLFTHSPLSVSAGSSSSDHVAYSSESPATTTATIDDEYLGHLHALAVRFLDEAYEWVPFLPSSHDKLVSYLACSRPVLTEAIECLLDPRSGRPCPCVDWLEGPGTSAGRAGLAEPSLADLQAATVLSLLAFAQRERSRSVELLQFACRNLLARGWRGEATRVDDPLFTRSGLEDARMLMDLGWYCWGIEVQLGIITGQRASILSPLVPPPAVLDRTTARHYSFHVAFLATDYAHLWSLDTDGERCAYLRHVLSLVQAVHTVCVDTLREAQLPPYPIQLNSTRDRALRQDLVLGAMLALAGGILILSSASPLSPYVAPALPCSLDTTDRPAPNSRHLHAIARSAKGIVGLVEEFGTTYRAEDVGDGTGMLVLRKVSWPETIHHPFFGCCLVVAARGLLILTEDLHHEIQAATRPVWLAETMTEAARADANAAQVELQRIGNQLDLCEGFLRVQATRWNASEMLANEVSLLRRTANFT</sequence>
<dbReference type="AlphaFoldDB" id="A0A2S5B8I3"/>
<feature type="region of interest" description="Disordered" evidence="6">
    <location>
        <begin position="73"/>
        <end position="165"/>
    </location>
</feature>
<feature type="region of interest" description="Disordered" evidence="6">
    <location>
        <begin position="179"/>
        <end position="223"/>
    </location>
</feature>
<keyword evidence="2" id="KW-0805">Transcription regulation</keyword>
<dbReference type="EMBL" id="PJQD01000042">
    <property type="protein sequence ID" value="POY73090.1"/>
    <property type="molecule type" value="Genomic_DNA"/>
</dbReference>
<evidence type="ECO:0000313" key="9">
    <source>
        <dbReference type="Proteomes" id="UP000237144"/>
    </source>
</evidence>
<evidence type="ECO:0000259" key="7">
    <source>
        <dbReference type="SMART" id="SM00066"/>
    </source>
</evidence>
<dbReference type="GO" id="GO:0000981">
    <property type="term" value="F:DNA-binding transcription factor activity, RNA polymerase II-specific"/>
    <property type="evidence" value="ECO:0007669"/>
    <property type="project" value="InterPro"/>
</dbReference>
<evidence type="ECO:0000256" key="2">
    <source>
        <dbReference type="ARBA" id="ARBA00023015"/>
    </source>
</evidence>
<dbReference type="InterPro" id="IPR001138">
    <property type="entry name" value="Zn2Cys6_DnaBD"/>
</dbReference>
<dbReference type="OrthoDB" id="2525012at2759"/>
<dbReference type="GO" id="GO:0008270">
    <property type="term" value="F:zinc ion binding"/>
    <property type="evidence" value="ECO:0007669"/>
    <property type="project" value="InterPro"/>
</dbReference>
<reference evidence="8 9" key="1">
    <citation type="journal article" date="2018" name="Front. Microbiol.">
        <title>Prospects for Fungal Bioremediation of Acidic Radioactive Waste Sites: Characterization and Genome Sequence of Rhodotorula taiwanensis MD1149.</title>
        <authorList>
            <person name="Tkavc R."/>
            <person name="Matrosova V.Y."/>
            <person name="Grichenko O.E."/>
            <person name="Gostincar C."/>
            <person name="Volpe R.P."/>
            <person name="Klimenkova P."/>
            <person name="Gaidamakova E.K."/>
            <person name="Zhou C.E."/>
            <person name="Stewart B.J."/>
            <person name="Lyman M.G."/>
            <person name="Malfatti S.A."/>
            <person name="Rubinfeld B."/>
            <person name="Courtot M."/>
            <person name="Singh J."/>
            <person name="Dalgard C.L."/>
            <person name="Hamilton T."/>
            <person name="Frey K.G."/>
            <person name="Gunde-Cimerman N."/>
            <person name="Dugan L."/>
            <person name="Daly M.J."/>
        </authorList>
    </citation>
    <scope>NUCLEOTIDE SEQUENCE [LARGE SCALE GENOMIC DNA]</scope>
    <source>
        <strain evidence="8 9">MD1149</strain>
    </source>
</reference>
<evidence type="ECO:0000256" key="3">
    <source>
        <dbReference type="ARBA" id="ARBA00023125"/>
    </source>
</evidence>
<keyword evidence="4" id="KW-0804">Transcription</keyword>